<proteinExistence type="predicted"/>
<evidence type="ECO:0000313" key="3">
    <source>
        <dbReference type="Proteomes" id="UP000315399"/>
    </source>
</evidence>
<dbReference type="Pfam" id="PF13187">
    <property type="entry name" value="Fer4_9"/>
    <property type="match status" value="1"/>
</dbReference>
<reference evidence="2 3" key="1">
    <citation type="journal article" date="2019" name="Nat. Microbiol.">
        <title>Expanding anaerobic alkane metabolism in the domain of Archaea.</title>
        <authorList>
            <person name="Wang Y."/>
            <person name="Wegener G."/>
            <person name="Hou J."/>
            <person name="Wang F."/>
            <person name="Xiao X."/>
        </authorList>
    </citation>
    <scope>NUCLEOTIDE SEQUENCE [LARGE SCALE GENOMIC DNA]</scope>
    <source>
        <strain evidence="2">WYZ-LMO10</strain>
    </source>
</reference>
<dbReference type="EMBL" id="QNVH01000047">
    <property type="protein sequence ID" value="TDA38108.1"/>
    <property type="molecule type" value="Genomic_DNA"/>
</dbReference>
<accession>A0A523BB04</accession>
<dbReference type="PROSITE" id="PS51379">
    <property type="entry name" value="4FE4S_FER_2"/>
    <property type="match status" value="1"/>
</dbReference>
<dbReference type="AlphaFoldDB" id="A0A523BB04"/>
<dbReference type="InterPro" id="IPR017896">
    <property type="entry name" value="4Fe4S_Fe-S-bd"/>
</dbReference>
<protein>
    <recommendedName>
        <fullName evidence="1">4Fe-4S ferredoxin-type domain-containing protein</fullName>
    </recommendedName>
</protein>
<comment type="caution">
    <text evidence="2">The sequence shown here is derived from an EMBL/GenBank/DDBJ whole genome shotgun (WGS) entry which is preliminary data.</text>
</comment>
<dbReference type="Proteomes" id="UP000315399">
    <property type="component" value="Unassembled WGS sequence"/>
</dbReference>
<evidence type="ECO:0000313" key="2">
    <source>
        <dbReference type="EMBL" id="TDA38108.1"/>
    </source>
</evidence>
<gene>
    <name evidence="2" type="ORF">DSO08_04740</name>
</gene>
<name>A0A523BB04_9CREN</name>
<sequence length="86" mass="9760">MFPKKSPKVTIDYTKCGEKGQMDPRDCAKCLRVCDPAIFILHESPNMPIDPVDPKYWRITPVWLSLCNMCMKCVKVCPLGAITVSR</sequence>
<dbReference type="Gene3D" id="3.30.70.20">
    <property type="match status" value="1"/>
</dbReference>
<dbReference type="GO" id="GO:0016491">
    <property type="term" value="F:oxidoreductase activity"/>
    <property type="evidence" value="ECO:0007669"/>
    <property type="project" value="UniProtKB-ARBA"/>
</dbReference>
<organism evidence="2 3">
    <name type="scientific">Thermoproteota archaeon</name>
    <dbReference type="NCBI Taxonomy" id="2056631"/>
    <lineage>
        <taxon>Archaea</taxon>
        <taxon>Thermoproteota</taxon>
    </lineage>
</organism>
<dbReference type="PROSITE" id="PS00198">
    <property type="entry name" value="4FE4S_FER_1"/>
    <property type="match status" value="1"/>
</dbReference>
<dbReference type="SUPFAM" id="SSF54862">
    <property type="entry name" value="4Fe-4S ferredoxins"/>
    <property type="match status" value="1"/>
</dbReference>
<dbReference type="InterPro" id="IPR017900">
    <property type="entry name" value="4Fe4S_Fe_S_CS"/>
</dbReference>
<evidence type="ECO:0000259" key="1">
    <source>
        <dbReference type="PROSITE" id="PS51379"/>
    </source>
</evidence>
<feature type="domain" description="4Fe-4S ferredoxin-type" evidence="1">
    <location>
        <begin position="57"/>
        <end position="86"/>
    </location>
</feature>